<evidence type="ECO:0000256" key="4">
    <source>
        <dbReference type="SAM" id="MobiDB-lite"/>
    </source>
</evidence>
<dbReference type="InterPro" id="IPR050091">
    <property type="entry name" value="PKS_NRPS_Biosynth_Enz"/>
</dbReference>
<organism evidence="7 8">
    <name type="scientific">Streptomyces viridochromogenes</name>
    <dbReference type="NCBI Taxonomy" id="1938"/>
    <lineage>
        <taxon>Bacteria</taxon>
        <taxon>Bacillati</taxon>
        <taxon>Actinomycetota</taxon>
        <taxon>Actinomycetes</taxon>
        <taxon>Kitasatosporales</taxon>
        <taxon>Streptomycetaceae</taxon>
        <taxon>Streptomyces</taxon>
    </lineage>
</organism>
<reference evidence="7 8" key="1">
    <citation type="submission" date="2015-06" db="EMBL/GenBank/DDBJ databases">
        <authorList>
            <person name="Ju K.-S."/>
            <person name="Doroghazi J.R."/>
            <person name="Metcalf W.W."/>
        </authorList>
    </citation>
    <scope>NUCLEOTIDE SEQUENCE [LARGE SCALE GENOMIC DNA]</scope>
    <source>
        <strain evidence="7 8">NRRL 3414</strain>
    </source>
</reference>
<dbReference type="GO" id="GO:0006633">
    <property type="term" value="P:fatty acid biosynthetic process"/>
    <property type="evidence" value="ECO:0007669"/>
    <property type="project" value="TreeGrafter"/>
</dbReference>
<dbReference type="InterPro" id="IPR036291">
    <property type="entry name" value="NAD(P)-bd_dom_sf"/>
</dbReference>
<evidence type="ECO:0000256" key="2">
    <source>
        <dbReference type="ARBA" id="ARBA00022679"/>
    </source>
</evidence>
<feature type="domain" description="Malonyl-CoA:ACP transacylase (MAT)" evidence="6">
    <location>
        <begin position="1"/>
        <end position="179"/>
    </location>
</feature>
<dbReference type="InterPro" id="IPR055123">
    <property type="entry name" value="SpnB-like_Rossmann"/>
</dbReference>
<evidence type="ECO:0000313" key="7">
    <source>
        <dbReference type="EMBL" id="KMS66142.1"/>
    </source>
</evidence>
<dbReference type="Gene3D" id="3.10.129.110">
    <property type="entry name" value="Polyketide synthase dehydratase"/>
    <property type="match status" value="1"/>
</dbReference>
<dbReference type="Gene3D" id="3.40.50.720">
    <property type="entry name" value="NAD(P)-binding Rossmann-like Domain"/>
    <property type="match status" value="1"/>
</dbReference>
<gene>
    <name evidence="7" type="ORF">ACM01_46385</name>
</gene>
<feature type="non-terminal residue" evidence="7">
    <location>
        <position position="712"/>
    </location>
</feature>
<keyword evidence="2" id="KW-0808">Transferase</keyword>
<dbReference type="SUPFAM" id="SSF51735">
    <property type="entry name" value="NAD(P)-binding Rossmann-fold domains"/>
    <property type="match status" value="1"/>
</dbReference>
<feature type="region of interest" description="Disordered" evidence="4">
    <location>
        <begin position="324"/>
        <end position="351"/>
    </location>
</feature>
<feature type="non-terminal residue" evidence="7">
    <location>
        <position position="1"/>
    </location>
</feature>
<dbReference type="PANTHER" id="PTHR43775:SF51">
    <property type="entry name" value="INACTIVE PHENOLPHTHIOCEROL SYNTHESIS POLYKETIDE SYNTHASE TYPE I PKS1-RELATED"/>
    <property type="match status" value="1"/>
</dbReference>
<name>A0A0J7YRN0_STRVR</name>
<dbReference type="InterPro" id="IPR001227">
    <property type="entry name" value="Ac_transferase_dom_sf"/>
</dbReference>
<evidence type="ECO:0000259" key="5">
    <source>
        <dbReference type="SMART" id="SM00826"/>
    </source>
</evidence>
<dbReference type="InterPro" id="IPR042104">
    <property type="entry name" value="PKS_dehydratase_sf"/>
</dbReference>
<sequence>ARARLMHTLPTGGAMLTTTATETDVRDFLPPNVDIAAVNSPTNTVLSGPADTIDTLAKDLTSRGHKTRTLTVSHAFHSALMDPILDDFHAVASTLTFQTPHTPIASALTATLDNPDHTTPDYWTRHIRGTVRFADTLTTLHQAGTTTYLELGPDTTLTTLTAQTLPQGTHTIPTLRPNTDDTAATLTALARLHTHGHPINLTTLLGKTTTPTPINLPTYAFQHHPYWLTTPTTPGNPTDLGLAQVEHPMLGALAEDPATGGLLFTSRWSLTTHPWLADHATADTALVDLLIRAGDETGTSHLGELVVEVPLSIPAEGGVHVRVSVSEPDESGRRTAQVHSRPDDAAPGEPFTRHASARLSAEAPAPDFDLTQWPPPGAVPIEDAAFHGWTQGTGLYAEVTLPDTAGDPDGYGLHPALLDACLHAAARLTGAERQLIVPVEWTDVHLHADGATALRVHLALDGQGSISMRLADVTGVPVGSVGAVVTRSFDGAETARPERPERPERHLYRVAWEQASMRWQGTSSGVVRVATADEVRAVAEAEPVPAVLALEMSGGDAIDADAVRALTGRVLDVVQAYLSAPRLQDTRLLAVTRGAVAVTADEALTDLPAAAAAGLLRSAQAEHPGRITLIDTDGSVPLTRLAAALPTLDAPQLAVRQGMSHVPRLTRTTPELDDRPLDPDGTILITGGTGTLGRLVAHHLITHHGARHLLLT</sequence>
<dbReference type="Pfam" id="PF22953">
    <property type="entry name" value="SpnB_Rossmann"/>
    <property type="match status" value="1"/>
</dbReference>
<dbReference type="InterPro" id="IPR020807">
    <property type="entry name" value="PKS_DH"/>
</dbReference>
<dbReference type="Gene3D" id="3.40.366.10">
    <property type="entry name" value="Malonyl-Coenzyme A Acyl Carrier Protein, domain 2"/>
    <property type="match status" value="1"/>
</dbReference>
<dbReference type="SMART" id="SM00827">
    <property type="entry name" value="PKS_AT"/>
    <property type="match status" value="1"/>
</dbReference>
<dbReference type="InterPro" id="IPR049551">
    <property type="entry name" value="PKS_DH_C"/>
</dbReference>
<dbReference type="Pfam" id="PF21089">
    <property type="entry name" value="PKS_DH_N"/>
    <property type="match status" value="1"/>
</dbReference>
<evidence type="ECO:0000259" key="6">
    <source>
        <dbReference type="SMART" id="SM00827"/>
    </source>
</evidence>
<dbReference type="Gene3D" id="3.40.50.11460">
    <property type="match status" value="1"/>
</dbReference>
<feature type="domain" description="Polyketide/metazoan fatty acid synthase-like dehydratase" evidence="5">
    <location>
        <begin position="247"/>
        <end position="393"/>
    </location>
</feature>
<accession>A0A0J7YRN0</accession>
<dbReference type="Pfam" id="PF00698">
    <property type="entry name" value="Acyl_transf_1"/>
    <property type="match status" value="1"/>
</dbReference>
<dbReference type="Pfam" id="PF14765">
    <property type="entry name" value="PS-DH"/>
    <property type="match status" value="1"/>
</dbReference>
<evidence type="ECO:0000313" key="8">
    <source>
        <dbReference type="Proteomes" id="UP000037432"/>
    </source>
</evidence>
<evidence type="ECO:0000256" key="1">
    <source>
        <dbReference type="ARBA" id="ARBA00004792"/>
    </source>
</evidence>
<dbReference type="SMART" id="SM00826">
    <property type="entry name" value="PKS_DH"/>
    <property type="match status" value="1"/>
</dbReference>
<dbReference type="PANTHER" id="PTHR43775">
    <property type="entry name" value="FATTY ACID SYNTHASE"/>
    <property type="match status" value="1"/>
</dbReference>
<dbReference type="Proteomes" id="UP000037432">
    <property type="component" value="Unassembled WGS sequence"/>
</dbReference>
<dbReference type="AlphaFoldDB" id="A0A0J7YRN0"/>
<dbReference type="PATRIC" id="fig|1938.3.peg.2865"/>
<dbReference type="InterPro" id="IPR016035">
    <property type="entry name" value="Acyl_Trfase/lysoPLipase"/>
</dbReference>
<evidence type="ECO:0000256" key="3">
    <source>
        <dbReference type="ARBA" id="ARBA00023268"/>
    </source>
</evidence>
<dbReference type="InterPro" id="IPR049552">
    <property type="entry name" value="PKS_DH_N"/>
</dbReference>
<comment type="caution">
    <text evidence="7">The sequence shown here is derived from an EMBL/GenBank/DDBJ whole genome shotgun (WGS) entry which is preliminary data.</text>
</comment>
<evidence type="ECO:0008006" key="9">
    <source>
        <dbReference type="Google" id="ProtNLM"/>
    </source>
</evidence>
<dbReference type="RefSeq" id="WP_048587592.1">
    <property type="nucleotide sequence ID" value="NZ_LFNT01000191.1"/>
</dbReference>
<dbReference type="InterPro" id="IPR014043">
    <property type="entry name" value="Acyl_transferase_dom"/>
</dbReference>
<dbReference type="OrthoDB" id="3390542at2"/>
<protein>
    <recommendedName>
        <fullName evidence="9">Acyltransferase domain-containing protein</fullName>
    </recommendedName>
</protein>
<keyword evidence="3" id="KW-0511">Multifunctional enzyme</keyword>
<comment type="pathway">
    <text evidence="1">Antibiotic biosynthesis.</text>
</comment>
<dbReference type="GO" id="GO:0004312">
    <property type="term" value="F:fatty acid synthase activity"/>
    <property type="evidence" value="ECO:0007669"/>
    <property type="project" value="TreeGrafter"/>
</dbReference>
<proteinExistence type="predicted"/>
<dbReference type="SUPFAM" id="SSF52151">
    <property type="entry name" value="FabD/lysophospholipase-like"/>
    <property type="match status" value="1"/>
</dbReference>
<dbReference type="EMBL" id="LFNT01000191">
    <property type="protein sequence ID" value="KMS66142.1"/>
    <property type="molecule type" value="Genomic_DNA"/>
</dbReference>